<keyword evidence="1" id="KW-1133">Transmembrane helix</keyword>
<accession>A0A5K3FH79</accession>
<evidence type="ECO:0000313" key="2">
    <source>
        <dbReference type="WBParaSite" id="MCU_007809-RA"/>
    </source>
</evidence>
<protein>
    <submittedName>
        <fullName evidence="2">Transmembrane protein 18</fullName>
    </submittedName>
</protein>
<name>A0A5K3FH79_MESCO</name>
<dbReference type="InterPro" id="IPR026721">
    <property type="entry name" value="TMEM18"/>
</dbReference>
<reference evidence="2" key="1">
    <citation type="submission" date="2019-11" db="UniProtKB">
        <authorList>
            <consortium name="WormBaseParasite"/>
        </authorList>
    </citation>
    <scope>IDENTIFICATION</scope>
</reference>
<feature type="transmembrane region" description="Helical" evidence="1">
    <location>
        <begin position="21"/>
        <end position="39"/>
    </location>
</feature>
<sequence>MNRDQKFTALMKMTDWRENRWTILILAAHAALGTLTYHVRRRTNVIALIFTFLVTGILSAQKLNKILAKKYGDYYPRENVFDNDGLFITCFWTIPCVMNACFALGCILYQFYLAAIQSKVGGRQKSSSGMARKIK</sequence>
<evidence type="ECO:0000256" key="1">
    <source>
        <dbReference type="SAM" id="Phobius"/>
    </source>
</evidence>
<organism evidence="2">
    <name type="scientific">Mesocestoides corti</name>
    <name type="common">Flatworm</name>
    <dbReference type="NCBI Taxonomy" id="53468"/>
    <lineage>
        <taxon>Eukaryota</taxon>
        <taxon>Metazoa</taxon>
        <taxon>Spiralia</taxon>
        <taxon>Lophotrochozoa</taxon>
        <taxon>Platyhelminthes</taxon>
        <taxon>Cestoda</taxon>
        <taxon>Eucestoda</taxon>
        <taxon>Cyclophyllidea</taxon>
        <taxon>Mesocestoididae</taxon>
        <taxon>Mesocestoides</taxon>
    </lineage>
</organism>
<feature type="transmembrane region" description="Helical" evidence="1">
    <location>
        <begin position="45"/>
        <end position="64"/>
    </location>
</feature>
<feature type="transmembrane region" description="Helical" evidence="1">
    <location>
        <begin position="85"/>
        <end position="112"/>
    </location>
</feature>
<keyword evidence="1" id="KW-0472">Membrane</keyword>
<dbReference type="WBParaSite" id="MCU_007809-RA">
    <property type="protein sequence ID" value="MCU_007809-RA"/>
    <property type="gene ID" value="MCU_007809"/>
</dbReference>
<dbReference type="AlphaFoldDB" id="A0A5K3FH79"/>
<proteinExistence type="predicted"/>
<dbReference type="Pfam" id="PF14770">
    <property type="entry name" value="TMEM18"/>
    <property type="match status" value="1"/>
</dbReference>
<keyword evidence="1" id="KW-0812">Transmembrane</keyword>